<keyword evidence="2 7" id="KW-0349">Heme</keyword>
<dbReference type="OrthoDB" id="1055148at2759"/>
<dbReference type="InterPro" id="IPR002401">
    <property type="entry name" value="Cyt_P450_E_grp-I"/>
</dbReference>
<dbReference type="GO" id="GO:0005506">
    <property type="term" value="F:iron ion binding"/>
    <property type="evidence" value="ECO:0007669"/>
    <property type="project" value="InterPro"/>
</dbReference>
<dbReference type="Pfam" id="PF00067">
    <property type="entry name" value="p450"/>
    <property type="match status" value="1"/>
</dbReference>
<sequence>MEIMKTQDSIFANRPAFDVAKKILYGPKDVGFSPYGEYWRQAKKICVLHLLSNKKVESLRQIREEEVVHVVDMIRRMQSSKGPVNMSEIMITYAYDIACRAVLGKKYSGEEEENKVWKLTRESSALFGAFNVRDFFPGLGWLNWLTGMDAKVERHFQEWDGFLNQVIQQHQEGNNDLLNTLFSIQKDETNGFELGMDEIKGILMDMLGGGTETSFVVMEWAMAELVKSPEKMNRAQEEIRRIVSEKKTVKVIREEDTYRMSYLKAVIKEVLRLHPPSPLLMPRESMEETRIQGYNIPAKTRVIINGWALGRDPELWKMADEFQPERFLSDNEVDFKGHDFHYIPFGSGRRICPGIGFALSSIELLLANLLYWFDWKLPGEKQPQELDMSEASGLTVCMKNQLLLHAALHQE</sequence>
<dbReference type="InterPro" id="IPR036396">
    <property type="entry name" value="Cyt_P450_sf"/>
</dbReference>
<keyword evidence="3 7" id="KW-0479">Metal-binding</keyword>
<protein>
    <recommendedName>
        <fullName evidence="11">Cytochrome P450</fullName>
    </recommendedName>
</protein>
<comment type="similarity">
    <text evidence="1 8">Belongs to the cytochrome P450 family.</text>
</comment>
<proteinExistence type="inferred from homology"/>
<dbReference type="GO" id="GO:0020037">
    <property type="term" value="F:heme binding"/>
    <property type="evidence" value="ECO:0007669"/>
    <property type="project" value="InterPro"/>
</dbReference>
<dbReference type="EMBL" id="JAGGNH010000005">
    <property type="protein sequence ID" value="KAJ0971082.1"/>
    <property type="molecule type" value="Genomic_DNA"/>
</dbReference>
<keyword evidence="10" id="KW-1185">Reference proteome</keyword>
<name>A0A9D5CE92_9LILI</name>
<evidence type="ECO:0000313" key="10">
    <source>
        <dbReference type="Proteomes" id="UP001085076"/>
    </source>
</evidence>
<evidence type="ECO:0000256" key="5">
    <source>
        <dbReference type="ARBA" id="ARBA00023004"/>
    </source>
</evidence>
<keyword evidence="6 8" id="KW-0503">Monooxygenase</keyword>
<evidence type="ECO:0000256" key="6">
    <source>
        <dbReference type="ARBA" id="ARBA00023033"/>
    </source>
</evidence>
<dbReference type="Proteomes" id="UP001085076">
    <property type="component" value="Miscellaneous, Linkage group lg05"/>
</dbReference>
<comment type="caution">
    <text evidence="9">The sequence shown here is derived from an EMBL/GenBank/DDBJ whole genome shotgun (WGS) entry which is preliminary data.</text>
</comment>
<dbReference type="PRINTS" id="PR00463">
    <property type="entry name" value="EP450I"/>
</dbReference>
<dbReference type="SUPFAM" id="SSF48264">
    <property type="entry name" value="Cytochrome P450"/>
    <property type="match status" value="1"/>
</dbReference>
<keyword evidence="4 8" id="KW-0560">Oxidoreductase</keyword>
<accession>A0A9D5CE92</accession>
<feature type="binding site" description="axial binding residue" evidence="7">
    <location>
        <position position="352"/>
    </location>
    <ligand>
        <name>heme</name>
        <dbReference type="ChEBI" id="CHEBI:30413"/>
    </ligand>
    <ligandPart>
        <name>Fe</name>
        <dbReference type="ChEBI" id="CHEBI:18248"/>
    </ligandPart>
</feature>
<dbReference type="Gene3D" id="1.10.630.10">
    <property type="entry name" value="Cytochrome P450"/>
    <property type="match status" value="1"/>
</dbReference>
<dbReference type="FunFam" id="1.10.630.10:FF:000043">
    <property type="entry name" value="Cytochrome P450 99A2"/>
    <property type="match status" value="1"/>
</dbReference>
<comment type="cofactor">
    <cofactor evidence="7">
        <name>heme</name>
        <dbReference type="ChEBI" id="CHEBI:30413"/>
    </cofactor>
</comment>
<keyword evidence="5 7" id="KW-0408">Iron</keyword>
<organism evidence="9 10">
    <name type="scientific">Dioscorea zingiberensis</name>
    <dbReference type="NCBI Taxonomy" id="325984"/>
    <lineage>
        <taxon>Eukaryota</taxon>
        <taxon>Viridiplantae</taxon>
        <taxon>Streptophyta</taxon>
        <taxon>Embryophyta</taxon>
        <taxon>Tracheophyta</taxon>
        <taxon>Spermatophyta</taxon>
        <taxon>Magnoliopsida</taxon>
        <taxon>Liliopsida</taxon>
        <taxon>Dioscoreales</taxon>
        <taxon>Dioscoreaceae</taxon>
        <taxon>Dioscorea</taxon>
    </lineage>
</organism>
<dbReference type="PANTHER" id="PTHR47955:SF15">
    <property type="entry name" value="CYTOCHROME P450 71A2-LIKE"/>
    <property type="match status" value="1"/>
</dbReference>
<evidence type="ECO:0000256" key="3">
    <source>
        <dbReference type="ARBA" id="ARBA00022723"/>
    </source>
</evidence>
<evidence type="ECO:0000256" key="2">
    <source>
        <dbReference type="ARBA" id="ARBA00022617"/>
    </source>
</evidence>
<reference evidence="9" key="2">
    <citation type="journal article" date="2022" name="Hortic Res">
        <title>The genome of Dioscorea zingiberensis sheds light on the biosynthesis, origin and evolution of the medicinally important diosgenin saponins.</title>
        <authorList>
            <person name="Li Y."/>
            <person name="Tan C."/>
            <person name="Li Z."/>
            <person name="Guo J."/>
            <person name="Li S."/>
            <person name="Chen X."/>
            <person name="Wang C."/>
            <person name="Dai X."/>
            <person name="Yang H."/>
            <person name="Song W."/>
            <person name="Hou L."/>
            <person name="Xu J."/>
            <person name="Tong Z."/>
            <person name="Xu A."/>
            <person name="Yuan X."/>
            <person name="Wang W."/>
            <person name="Yang Q."/>
            <person name="Chen L."/>
            <person name="Sun Z."/>
            <person name="Wang K."/>
            <person name="Pan B."/>
            <person name="Chen J."/>
            <person name="Bao Y."/>
            <person name="Liu F."/>
            <person name="Qi X."/>
            <person name="Gang D.R."/>
            <person name="Wen J."/>
            <person name="Li J."/>
        </authorList>
    </citation>
    <scope>NUCLEOTIDE SEQUENCE</scope>
    <source>
        <strain evidence="9">Dzin_1.0</strain>
    </source>
</reference>
<dbReference type="GO" id="GO:0004497">
    <property type="term" value="F:monooxygenase activity"/>
    <property type="evidence" value="ECO:0007669"/>
    <property type="project" value="UniProtKB-KW"/>
</dbReference>
<dbReference type="GO" id="GO:0016705">
    <property type="term" value="F:oxidoreductase activity, acting on paired donors, with incorporation or reduction of molecular oxygen"/>
    <property type="evidence" value="ECO:0007669"/>
    <property type="project" value="InterPro"/>
</dbReference>
<evidence type="ECO:0000256" key="8">
    <source>
        <dbReference type="RuleBase" id="RU000461"/>
    </source>
</evidence>
<dbReference type="PANTHER" id="PTHR47955">
    <property type="entry name" value="CYTOCHROME P450 FAMILY 71 PROTEIN"/>
    <property type="match status" value="1"/>
</dbReference>
<dbReference type="PRINTS" id="PR00385">
    <property type="entry name" value="P450"/>
</dbReference>
<evidence type="ECO:0008006" key="11">
    <source>
        <dbReference type="Google" id="ProtNLM"/>
    </source>
</evidence>
<evidence type="ECO:0000256" key="7">
    <source>
        <dbReference type="PIRSR" id="PIRSR602401-1"/>
    </source>
</evidence>
<dbReference type="AlphaFoldDB" id="A0A9D5CE92"/>
<dbReference type="InterPro" id="IPR001128">
    <property type="entry name" value="Cyt_P450"/>
</dbReference>
<evidence type="ECO:0000256" key="1">
    <source>
        <dbReference type="ARBA" id="ARBA00010617"/>
    </source>
</evidence>
<evidence type="ECO:0000256" key="4">
    <source>
        <dbReference type="ARBA" id="ARBA00023002"/>
    </source>
</evidence>
<reference evidence="9" key="1">
    <citation type="submission" date="2021-03" db="EMBL/GenBank/DDBJ databases">
        <authorList>
            <person name="Li Z."/>
            <person name="Yang C."/>
        </authorList>
    </citation>
    <scope>NUCLEOTIDE SEQUENCE</scope>
    <source>
        <strain evidence="9">Dzin_1.0</strain>
        <tissue evidence="9">Leaf</tissue>
    </source>
</reference>
<dbReference type="PROSITE" id="PS00086">
    <property type="entry name" value="CYTOCHROME_P450"/>
    <property type="match status" value="1"/>
</dbReference>
<evidence type="ECO:0000313" key="9">
    <source>
        <dbReference type="EMBL" id="KAJ0971082.1"/>
    </source>
</evidence>
<gene>
    <name evidence="9" type="ORF">J5N97_019041</name>
</gene>
<dbReference type="CDD" id="cd11072">
    <property type="entry name" value="CYP71-like"/>
    <property type="match status" value="1"/>
</dbReference>
<dbReference type="InterPro" id="IPR017972">
    <property type="entry name" value="Cyt_P450_CS"/>
</dbReference>